<evidence type="ECO:0000313" key="11">
    <source>
        <dbReference type="Proteomes" id="UP000285697"/>
    </source>
</evidence>
<dbReference type="GO" id="GO:0005886">
    <property type="term" value="C:plasma membrane"/>
    <property type="evidence" value="ECO:0007669"/>
    <property type="project" value="UniProtKB-SubCell"/>
</dbReference>
<dbReference type="EMBL" id="QRIA01000022">
    <property type="protein sequence ID" value="RHG16311.1"/>
    <property type="molecule type" value="Genomic_DNA"/>
</dbReference>
<dbReference type="SMART" id="SM00382">
    <property type="entry name" value="AAA"/>
    <property type="match status" value="1"/>
</dbReference>
<dbReference type="Gene3D" id="3.40.50.300">
    <property type="entry name" value="P-loop containing nucleotide triphosphate hydrolases"/>
    <property type="match status" value="1"/>
</dbReference>
<feature type="transmembrane region" description="Helical" evidence="7">
    <location>
        <begin position="264"/>
        <end position="282"/>
    </location>
</feature>
<evidence type="ECO:0000256" key="2">
    <source>
        <dbReference type="ARBA" id="ARBA00022692"/>
    </source>
</evidence>
<dbReference type="PANTHER" id="PTHR24221:SF654">
    <property type="entry name" value="ATP-BINDING CASSETTE SUB-FAMILY B MEMBER 6"/>
    <property type="match status" value="1"/>
</dbReference>
<protein>
    <submittedName>
        <fullName evidence="10">ABC transporter ATP-binding protein</fullName>
    </submittedName>
</protein>
<dbReference type="Proteomes" id="UP000285697">
    <property type="component" value="Unassembled WGS sequence"/>
</dbReference>
<feature type="transmembrane region" description="Helical" evidence="7">
    <location>
        <begin position="145"/>
        <end position="165"/>
    </location>
</feature>
<feature type="transmembrane region" description="Helical" evidence="7">
    <location>
        <begin position="171"/>
        <end position="188"/>
    </location>
</feature>
<name>A0A414SAU0_MEDGN</name>
<evidence type="ECO:0000259" key="9">
    <source>
        <dbReference type="PROSITE" id="PS50929"/>
    </source>
</evidence>
<dbReference type="PROSITE" id="PS50893">
    <property type="entry name" value="ABC_TRANSPORTER_2"/>
    <property type="match status" value="1"/>
</dbReference>
<dbReference type="PANTHER" id="PTHR24221">
    <property type="entry name" value="ATP-BINDING CASSETTE SUB-FAMILY B"/>
    <property type="match status" value="1"/>
</dbReference>
<keyword evidence="4 10" id="KW-0067">ATP-binding</keyword>
<keyword evidence="2 7" id="KW-0812">Transmembrane</keyword>
<evidence type="ECO:0000256" key="6">
    <source>
        <dbReference type="ARBA" id="ARBA00023136"/>
    </source>
</evidence>
<sequence length="595" mass="67632">MRHMKQSKRKTAFRAVKMSLQIKSRLSKAVLILGIPAAFLPALIAKRLQAFTDELLRLQSGGSTVASCLELLLVLVIFFLIQLCMQALRQYTDEEDQVRGTRELKRTLLKCKCEVCYPYIENEDKFQERLEMVNKFAGEQTIRSVSMVMNLLTTTITFVSIIVLLWAVNPWIVVLIIFTTFPAAWITYKQNNETFFRNLHWSEKGAMVILYYGLMAEEKHIQELRHYGLYPYLLKRWHAFADSHCKEKRELLTKHTLMNGVADVMRNMVYAAVLLVTAWQIYENPGLGLGLFTMVFSLTGQMQTAASNLFVGTAGFLSTLPYMQEFFYLQDLPKDNRKKETEMIKKGDIQCEHVSFTYSGAERQALSDVSISIQDGEKIAIVGDNGSGKSTFISLLCGMLQPDSGSIKVGGESMEAEPEKIRNSISVVFQDFAHYEDTLRNNITVSDPERTSSDEELNQLLKELHVDAVINQQQLGLDSKIGSFSENSNNLSGGQWQKIPLARAAYRNQGRIIILDEPTSALDPMAEAQLYKDFAEITGDKTTLLISHRLGITSVVDRILVFRDGKLIEDGSHRELMEKDGYYAKMYRAQAKWYQ</sequence>
<dbReference type="InterPro" id="IPR036640">
    <property type="entry name" value="ABC1_TM_sf"/>
</dbReference>
<dbReference type="SUPFAM" id="SSF52540">
    <property type="entry name" value="P-loop containing nucleoside triphosphate hydrolases"/>
    <property type="match status" value="1"/>
</dbReference>
<keyword evidence="6 7" id="KW-0472">Membrane</keyword>
<dbReference type="AlphaFoldDB" id="A0A414SAU0"/>
<reference evidence="10 11" key="1">
    <citation type="submission" date="2018-08" db="EMBL/GenBank/DDBJ databases">
        <title>A genome reference for cultivated species of the human gut microbiota.</title>
        <authorList>
            <person name="Zou Y."/>
            <person name="Xue W."/>
            <person name="Luo G."/>
        </authorList>
    </citation>
    <scope>NUCLEOTIDE SEQUENCE [LARGE SCALE GENOMIC DNA]</scope>
    <source>
        <strain evidence="10 11">AM22-7AC</strain>
    </source>
</reference>
<feature type="transmembrane region" description="Helical" evidence="7">
    <location>
        <begin position="61"/>
        <end position="81"/>
    </location>
</feature>
<dbReference type="InterPro" id="IPR003439">
    <property type="entry name" value="ABC_transporter-like_ATP-bd"/>
</dbReference>
<feature type="domain" description="ABC transmembrane type-1" evidence="9">
    <location>
        <begin position="146"/>
        <end position="318"/>
    </location>
</feature>
<dbReference type="InterPro" id="IPR039421">
    <property type="entry name" value="Type_1_exporter"/>
</dbReference>
<comment type="caution">
    <text evidence="10">The sequence shown here is derived from an EMBL/GenBank/DDBJ whole genome shotgun (WGS) entry which is preliminary data.</text>
</comment>
<dbReference type="InterPro" id="IPR003593">
    <property type="entry name" value="AAA+_ATPase"/>
</dbReference>
<comment type="subcellular location">
    <subcellularLocation>
        <location evidence="1">Cell membrane</location>
        <topology evidence="1">Multi-pass membrane protein</topology>
    </subcellularLocation>
</comment>
<evidence type="ECO:0000259" key="8">
    <source>
        <dbReference type="PROSITE" id="PS50893"/>
    </source>
</evidence>
<gene>
    <name evidence="10" type="ORF">DW270_13455</name>
</gene>
<keyword evidence="3" id="KW-0547">Nucleotide-binding</keyword>
<evidence type="ECO:0000256" key="4">
    <source>
        <dbReference type="ARBA" id="ARBA00022840"/>
    </source>
</evidence>
<dbReference type="InterPro" id="IPR011527">
    <property type="entry name" value="ABC1_TM_dom"/>
</dbReference>
<keyword evidence="5 7" id="KW-1133">Transmembrane helix</keyword>
<dbReference type="GO" id="GO:0016887">
    <property type="term" value="F:ATP hydrolysis activity"/>
    <property type="evidence" value="ECO:0007669"/>
    <property type="project" value="InterPro"/>
</dbReference>
<dbReference type="Pfam" id="PF00005">
    <property type="entry name" value="ABC_tran"/>
    <property type="match status" value="1"/>
</dbReference>
<dbReference type="InterPro" id="IPR027417">
    <property type="entry name" value="P-loop_NTPase"/>
</dbReference>
<evidence type="ECO:0000256" key="3">
    <source>
        <dbReference type="ARBA" id="ARBA00022741"/>
    </source>
</evidence>
<organism evidence="10 11">
    <name type="scientific">Mediterraneibacter gnavus</name>
    <name type="common">Ruminococcus gnavus</name>
    <dbReference type="NCBI Taxonomy" id="33038"/>
    <lineage>
        <taxon>Bacteria</taxon>
        <taxon>Bacillati</taxon>
        <taxon>Bacillota</taxon>
        <taxon>Clostridia</taxon>
        <taxon>Lachnospirales</taxon>
        <taxon>Lachnospiraceae</taxon>
        <taxon>Mediterraneibacter</taxon>
    </lineage>
</organism>
<dbReference type="SUPFAM" id="SSF90123">
    <property type="entry name" value="ABC transporter transmembrane region"/>
    <property type="match status" value="1"/>
</dbReference>
<evidence type="ECO:0000313" key="10">
    <source>
        <dbReference type="EMBL" id="RHG16311.1"/>
    </source>
</evidence>
<feature type="domain" description="ABC transporter" evidence="8">
    <location>
        <begin position="349"/>
        <end position="589"/>
    </location>
</feature>
<dbReference type="PROSITE" id="PS50929">
    <property type="entry name" value="ABC_TM1F"/>
    <property type="match status" value="1"/>
</dbReference>
<evidence type="ECO:0000256" key="1">
    <source>
        <dbReference type="ARBA" id="ARBA00004651"/>
    </source>
</evidence>
<evidence type="ECO:0000256" key="5">
    <source>
        <dbReference type="ARBA" id="ARBA00022989"/>
    </source>
</evidence>
<dbReference type="Gene3D" id="1.20.1560.10">
    <property type="entry name" value="ABC transporter type 1, transmembrane domain"/>
    <property type="match status" value="1"/>
</dbReference>
<evidence type="ECO:0000256" key="7">
    <source>
        <dbReference type="SAM" id="Phobius"/>
    </source>
</evidence>
<dbReference type="GO" id="GO:0005524">
    <property type="term" value="F:ATP binding"/>
    <property type="evidence" value="ECO:0007669"/>
    <property type="project" value="UniProtKB-KW"/>
</dbReference>
<dbReference type="GO" id="GO:0034040">
    <property type="term" value="F:ATPase-coupled lipid transmembrane transporter activity"/>
    <property type="evidence" value="ECO:0007669"/>
    <property type="project" value="TreeGrafter"/>
</dbReference>
<dbReference type="GO" id="GO:0140359">
    <property type="term" value="F:ABC-type transporter activity"/>
    <property type="evidence" value="ECO:0007669"/>
    <property type="project" value="InterPro"/>
</dbReference>
<accession>A0A414SAU0</accession>
<proteinExistence type="predicted"/>